<sequence length="406" mass="45942">MKTVSPKRVFSSILSQVRSKRDDKDKALFMEMRLYRRPTGMTDALAKMLEGVIKKIWTSTPNQPRKHVLSYNEMWELCLRTRELLLIEPCFIKVDPPVVLVGDVHGQLYDMLEMISFIGHPPSKRMLFLGDYVDRGDYGLETITLLLALKLRFPDEIYLLRGNHETRCVNRQYGFFDECKRKFPRKGTQLWTAFQHVFNCLPVAALVGSRIFCAHGGISEDLLSFKQFERIFRPTDICDIGLLCDLLWSDPSNTSKLYEPSPRGVSSVFGKAAVDNFCNTMDVDLICRAHQCVVDGYEFFADRKCLTIFSAPCYCGELDNQAAVLQVGRNLDCRVLTFKRTVKPSQTPRGVSHEELNAVPKQTPPVSASSEESKKKAQSIPTPAPIEGSTETCLSSSMKNKKQSAT</sequence>
<dbReference type="Pfam" id="PF00149">
    <property type="entry name" value="Metallophos"/>
    <property type="match status" value="1"/>
</dbReference>
<dbReference type="PANTHER" id="PTHR11668:SF477">
    <property type="entry name" value="SERINE_THREONINE-PROTEIN PHOSPHATASE"/>
    <property type="match status" value="1"/>
</dbReference>
<dbReference type="EMBL" id="JAVFWL010000005">
    <property type="protein sequence ID" value="KAK6753043.1"/>
    <property type="molecule type" value="Genomic_DNA"/>
</dbReference>
<comment type="similarity">
    <text evidence="1">Belongs to the PPP phosphatase family.</text>
</comment>
<feature type="region of interest" description="Disordered" evidence="2">
    <location>
        <begin position="345"/>
        <end position="406"/>
    </location>
</feature>
<comment type="caution">
    <text evidence="4">The sequence shown here is derived from an EMBL/GenBank/DDBJ whole genome shotgun (WGS) entry which is preliminary data.</text>
</comment>
<comment type="catalytic activity">
    <reaction evidence="1">
        <text>O-phospho-L-threonyl-[protein] + H2O = L-threonyl-[protein] + phosphate</text>
        <dbReference type="Rhea" id="RHEA:47004"/>
        <dbReference type="Rhea" id="RHEA-COMP:11060"/>
        <dbReference type="Rhea" id="RHEA-COMP:11605"/>
        <dbReference type="ChEBI" id="CHEBI:15377"/>
        <dbReference type="ChEBI" id="CHEBI:30013"/>
        <dbReference type="ChEBI" id="CHEBI:43474"/>
        <dbReference type="ChEBI" id="CHEBI:61977"/>
        <dbReference type="EC" id="3.1.3.16"/>
    </reaction>
</comment>
<name>A0ABR1DRK0_NECAM</name>
<dbReference type="EC" id="3.1.3.16" evidence="1"/>
<keyword evidence="5" id="KW-1185">Reference proteome</keyword>
<evidence type="ECO:0000313" key="5">
    <source>
        <dbReference type="Proteomes" id="UP001303046"/>
    </source>
</evidence>
<protein>
    <recommendedName>
        <fullName evidence="1">Serine/threonine-protein phosphatase</fullName>
        <ecNumber evidence="1">3.1.3.16</ecNumber>
    </recommendedName>
</protein>
<dbReference type="InterPro" id="IPR050341">
    <property type="entry name" value="PP1_catalytic_subunit"/>
</dbReference>
<dbReference type="PROSITE" id="PS00125">
    <property type="entry name" value="SER_THR_PHOSPHATASE"/>
    <property type="match status" value="1"/>
</dbReference>
<dbReference type="SMART" id="SM00156">
    <property type="entry name" value="PP2Ac"/>
    <property type="match status" value="1"/>
</dbReference>
<evidence type="ECO:0000313" key="4">
    <source>
        <dbReference type="EMBL" id="KAK6753043.1"/>
    </source>
</evidence>
<dbReference type="SUPFAM" id="SSF56300">
    <property type="entry name" value="Metallo-dependent phosphatases"/>
    <property type="match status" value="1"/>
</dbReference>
<evidence type="ECO:0000259" key="3">
    <source>
        <dbReference type="PROSITE" id="PS00125"/>
    </source>
</evidence>
<dbReference type="PRINTS" id="PR00114">
    <property type="entry name" value="STPHPHTASE"/>
</dbReference>
<keyword evidence="1" id="KW-0378">Hydrolase</keyword>
<proteinExistence type="inferred from homology"/>
<dbReference type="Gene3D" id="3.60.21.10">
    <property type="match status" value="1"/>
</dbReference>
<feature type="domain" description="Serine/threonine specific protein phosphatases" evidence="3">
    <location>
        <begin position="160"/>
        <end position="165"/>
    </location>
</feature>
<gene>
    <name evidence="4" type="primary">Necator_chrV.g17359</name>
    <name evidence="4" type="ORF">RB195_012570</name>
</gene>
<dbReference type="InterPro" id="IPR004843">
    <property type="entry name" value="Calcineurin-like_PHP"/>
</dbReference>
<accession>A0ABR1DRK0</accession>
<evidence type="ECO:0000256" key="1">
    <source>
        <dbReference type="RuleBase" id="RU004273"/>
    </source>
</evidence>
<organism evidence="4 5">
    <name type="scientific">Necator americanus</name>
    <name type="common">Human hookworm</name>
    <dbReference type="NCBI Taxonomy" id="51031"/>
    <lineage>
        <taxon>Eukaryota</taxon>
        <taxon>Metazoa</taxon>
        <taxon>Ecdysozoa</taxon>
        <taxon>Nematoda</taxon>
        <taxon>Chromadorea</taxon>
        <taxon>Rhabditida</taxon>
        <taxon>Rhabditina</taxon>
        <taxon>Rhabditomorpha</taxon>
        <taxon>Strongyloidea</taxon>
        <taxon>Ancylostomatidae</taxon>
        <taxon>Bunostominae</taxon>
        <taxon>Necator</taxon>
    </lineage>
</organism>
<dbReference type="PANTHER" id="PTHR11668">
    <property type="entry name" value="SERINE/THREONINE PROTEIN PHOSPHATASE"/>
    <property type="match status" value="1"/>
</dbReference>
<dbReference type="InterPro" id="IPR029052">
    <property type="entry name" value="Metallo-depent_PP-like"/>
</dbReference>
<feature type="compositionally biased region" description="Polar residues" evidence="2">
    <location>
        <begin position="389"/>
        <end position="398"/>
    </location>
</feature>
<evidence type="ECO:0000256" key="2">
    <source>
        <dbReference type="SAM" id="MobiDB-lite"/>
    </source>
</evidence>
<dbReference type="Proteomes" id="UP001303046">
    <property type="component" value="Unassembled WGS sequence"/>
</dbReference>
<reference evidence="4 5" key="1">
    <citation type="submission" date="2023-08" db="EMBL/GenBank/DDBJ databases">
        <title>A Necator americanus chromosomal reference genome.</title>
        <authorList>
            <person name="Ilik V."/>
            <person name="Petrzelkova K.J."/>
            <person name="Pardy F."/>
            <person name="Fuh T."/>
            <person name="Niatou-Singa F.S."/>
            <person name="Gouil Q."/>
            <person name="Baker L."/>
            <person name="Ritchie M.E."/>
            <person name="Jex A.R."/>
            <person name="Gazzola D."/>
            <person name="Li H."/>
            <person name="Toshio Fujiwara R."/>
            <person name="Zhan B."/>
            <person name="Aroian R.V."/>
            <person name="Pafco B."/>
            <person name="Schwarz E.M."/>
        </authorList>
    </citation>
    <scope>NUCLEOTIDE SEQUENCE [LARGE SCALE GENOMIC DNA]</scope>
    <source>
        <strain evidence="4 5">Aroian</strain>
        <tissue evidence="4">Whole animal</tissue>
    </source>
</reference>
<dbReference type="InterPro" id="IPR006186">
    <property type="entry name" value="Ser/Thr-sp_prot-phosphatase"/>
</dbReference>